<dbReference type="InterPro" id="IPR032466">
    <property type="entry name" value="Metal_Hydrolase"/>
</dbReference>
<name>A0ABS2GP07_9FIRM</name>
<protein>
    <submittedName>
        <fullName evidence="3">Amidohydrolase family protein</fullName>
    </submittedName>
</protein>
<keyword evidence="4" id="KW-1185">Reference proteome</keyword>
<dbReference type="Gene3D" id="2.30.40.10">
    <property type="entry name" value="Urease, subunit C, domain 1"/>
    <property type="match status" value="1"/>
</dbReference>
<gene>
    <name evidence="3" type="ORF">H9X81_07005</name>
</gene>
<evidence type="ECO:0000313" key="3">
    <source>
        <dbReference type="EMBL" id="MBM6923434.1"/>
    </source>
</evidence>
<dbReference type="InterPro" id="IPR011059">
    <property type="entry name" value="Metal-dep_hydrolase_composite"/>
</dbReference>
<dbReference type="PANTHER" id="PTHR43794">
    <property type="entry name" value="AMINOHYDROLASE SSNA-RELATED"/>
    <property type="match status" value="1"/>
</dbReference>
<comment type="caution">
    <text evidence="3">The sequence shown here is derived from an EMBL/GenBank/DDBJ whole genome shotgun (WGS) entry which is preliminary data.</text>
</comment>
<dbReference type="Pfam" id="PF01979">
    <property type="entry name" value="Amidohydro_1"/>
    <property type="match status" value="1"/>
</dbReference>
<keyword evidence="1" id="KW-0378">Hydrolase</keyword>
<reference evidence="3 4" key="1">
    <citation type="journal article" date="2021" name="Sci. Rep.">
        <title>The distribution of antibiotic resistance genes in chicken gut microbiota commensals.</title>
        <authorList>
            <person name="Juricova H."/>
            <person name="Matiasovicova J."/>
            <person name="Kubasova T."/>
            <person name="Cejkova D."/>
            <person name="Rychlik I."/>
        </authorList>
    </citation>
    <scope>NUCLEOTIDE SEQUENCE [LARGE SCALE GENOMIC DNA]</scope>
    <source>
        <strain evidence="3 4">An564</strain>
    </source>
</reference>
<dbReference type="RefSeq" id="WP_204720851.1">
    <property type="nucleotide sequence ID" value="NZ_JACSNR010000006.1"/>
</dbReference>
<dbReference type="Proteomes" id="UP000724149">
    <property type="component" value="Unassembled WGS sequence"/>
</dbReference>
<evidence type="ECO:0000256" key="1">
    <source>
        <dbReference type="ARBA" id="ARBA00022801"/>
    </source>
</evidence>
<evidence type="ECO:0000313" key="4">
    <source>
        <dbReference type="Proteomes" id="UP000724149"/>
    </source>
</evidence>
<dbReference type="SUPFAM" id="SSF51338">
    <property type="entry name" value="Composite domain of metallo-dependent hydrolases"/>
    <property type="match status" value="1"/>
</dbReference>
<dbReference type="SUPFAM" id="SSF51556">
    <property type="entry name" value="Metallo-dependent hydrolases"/>
    <property type="match status" value="1"/>
</dbReference>
<evidence type="ECO:0000259" key="2">
    <source>
        <dbReference type="Pfam" id="PF01979"/>
    </source>
</evidence>
<organism evidence="3 4">
    <name type="scientific">Hydrogenoanaerobacterium saccharovorans</name>
    <dbReference type="NCBI Taxonomy" id="474960"/>
    <lineage>
        <taxon>Bacteria</taxon>
        <taxon>Bacillati</taxon>
        <taxon>Bacillota</taxon>
        <taxon>Clostridia</taxon>
        <taxon>Eubacteriales</taxon>
        <taxon>Oscillospiraceae</taxon>
        <taxon>Hydrogenoanaerobacterium</taxon>
    </lineage>
</organism>
<dbReference type="PANTHER" id="PTHR43794:SF11">
    <property type="entry name" value="AMIDOHYDROLASE-RELATED DOMAIN-CONTAINING PROTEIN"/>
    <property type="match status" value="1"/>
</dbReference>
<dbReference type="InterPro" id="IPR006680">
    <property type="entry name" value="Amidohydro-rel"/>
</dbReference>
<dbReference type="InterPro" id="IPR050287">
    <property type="entry name" value="MTA/SAH_deaminase"/>
</dbReference>
<dbReference type="EMBL" id="JACSNR010000006">
    <property type="protein sequence ID" value="MBM6923434.1"/>
    <property type="molecule type" value="Genomic_DNA"/>
</dbReference>
<proteinExistence type="predicted"/>
<accession>A0ABS2GP07</accession>
<sequence length="471" mass="53146">MYDILLTDAMVIPVDPEHHIWEKGYIAITGDRIAALGPMEELGGELPQARQHISLKGLVLLPGLVDGHGHAGHCLIKTLGEHREDWEDMAQEIYYCCTDEEFWYAEGALAAAERLKFGTTTAVSMLGSTPRIDRPEPVGANLEGSASVGIRQLTGIGSAYGAFPKRARVWEADGSFREYEVTPEMAWKTTEETLRRYNGRHPRQIFIVAPGRMGLRPDESREMNIRHNREMDRLTREYDVPLHTHAYGGDVQFLYDTTPEVLTPRLSLVHSTGYSDRELEILAETGAYVFHGPTTHSNITGHCRVMEMLEQGVNLAVVTDGTASDRSYDLWRDMKNIQLLQRYRYKDGSLLPCGRVLELCTIEPARALGMDHLIGSLEPGKKADIIAVDVMQPHLAPFGVMPVQRLVYHAMGQDVDWVMVDGQVMMEHRRLTQVSEQAVLERAAAAFDTMMRRLNRRDILENEHLYDLRQG</sequence>
<dbReference type="Gene3D" id="3.20.20.140">
    <property type="entry name" value="Metal-dependent hydrolases"/>
    <property type="match status" value="1"/>
</dbReference>
<feature type="domain" description="Amidohydrolase-related" evidence="2">
    <location>
        <begin position="59"/>
        <end position="424"/>
    </location>
</feature>